<evidence type="ECO:0008006" key="3">
    <source>
        <dbReference type="Google" id="ProtNLM"/>
    </source>
</evidence>
<reference evidence="1 2" key="2">
    <citation type="journal article" date="2021" name="Curr. Genet.">
        <title>Genetic response to nitrogen starvation in the aggressive Eucalyptus foliar pathogen Teratosphaeria destructans.</title>
        <authorList>
            <person name="Havenga M."/>
            <person name="Wingfield B.D."/>
            <person name="Wingfield M.J."/>
            <person name="Dreyer L.L."/>
            <person name="Roets F."/>
            <person name="Aylward J."/>
        </authorList>
    </citation>
    <scope>NUCLEOTIDE SEQUENCE [LARGE SCALE GENOMIC DNA]</scope>
    <source>
        <strain evidence="1">CMW44962</strain>
    </source>
</reference>
<comment type="caution">
    <text evidence="1">The sequence shown here is derived from an EMBL/GenBank/DDBJ whole genome shotgun (WGS) entry which is preliminary data.</text>
</comment>
<sequence>MAQRQSSLLSLPGELLNAIYEYVASATRKVNCFRSDLVLPPLALTCRQTLCEFPRIYHDLLNPTSLHVRLTDLSIDPVMQIFRSVKDNEIEDVQIDILLDRPGVAAVQTSGQWGAVWSAGREVAGIMQLQSLCRSQSAGKGRCVVSDEGLGRFCKGNWVEMEMLLEDWSDEIIVAPGGTRVKGARDLVLRVRVV</sequence>
<evidence type="ECO:0000313" key="2">
    <source>
        <dbReference type="Proteomes" id="UP001138500"/>
    </source>
</evidence>
<dbReference type="AlphaFoldDB" id="A0A9W7SV07"/>
<name>A0A9W7SV07_9PEZI</name>
<dbReference type="Proteomes" id="UP001138500">
    <property type="component" value="Unassembled WGS sequence"/>
</dbReference>
<reference evidence="1 2" key="1">
    <citation type="journal article" date="2018" name="IMA Fungus">
        <title>IMA Genome-F 10: Nine draft genome sequences of Claviceps purpurea s.lat., including C. arundinis, C. humidiphila, and C. cf. spartinae, pseudomolecules for the pitch canker pathogen Fusarium circinatum, draft genome of Davidsoniella eucalypti, Grosmannia galeiformis, Quambalaria eucalypti, and Teratosphaeria destructans.</title>
        <authorList>
            <person name="Wingfield B.D."/>
            <person name="Liu M."/>
            <person name="Nguyen H.D."/>
            <person name="Lane F.A."/>
            <person name="Morgan S.W."/>
            <person name="De Vos L."/>
            <person name="Wilken P.M."/>
            <person name="Duong T.A."/>
            <person name="Aylward J."/>
            <person name="Coetzee M.P."/>
            <person name="Dadej K."/>
            <person name="De Beer Z.W."/>
            <person name="Findlay W."/>
            <person name="Havenga M."/>
            <person name="Kolarik M."/>
            <person name="Menzies J.G."/>
            <person name="Naidoo K."/>
            <person name="Pochopski O."/>
            <person name="Shoukouhi P."/>
            <person name="Santana Q.C."/>
            <person name="Seifert K.A."/>
            <person name="Soal N."/>
            <person name="Steenkamp E.T."/>
            <person name="Tatham C.T."/>
            <person name="van der Nest M.A."/>
            <person name="Wingfield M.J."/>
        </authorList>
    </citation>
    <scope>NUCLEOTIDE SEQUENCE [LARGE SCALE GENOMIC DNA]</scope>
    <source>
        <strain evidence="1">CMW44962</strain>
    </source>
</reference>
<keyword evidence="2" id="KW-1185">Reference proteome</keyword>
<evidence type="ECO:0000313" key="1">
    <source>
        <dbReference type="EMBL" id="KAH9831314.1"/>
    </source>
</evidence>
<accession>A0A9W7SV07</accession>
<dbReference type="OrthoDB" id="4790878at2759"/>
<protein>
    <recommendedName>
        <fullName evidence="3">F-box domain-containing protein</fullName>
    </recommendedName>
</protein>
<proteinExistence type="predicted"/>
<gene>
    <name evidence="1" type="ORF">Tdes44962_MAKER08951</name>
</gene>
<organism evidence="1 2">
    <name type="scientific">Teratosphaeria destructans</name>
    <dbReference type="NCBI Taxonomy" id="418781"/>
    <lineage>
        <taxon>Eukaryota</taxon>
        <taxon>Fungi</taxon>
        <taxon>Dikarya</taxon>
        <taxon>Ascomycota</taxon>
        <taxon>Pezizomycotina</taxon>
        <taxon>Dothideomycetes</taxon>
        <taxon>Dothideomycetidae</taxon>
        <taxon>Mycosphaerellales</taxon>
        <taxon>Teratosphaeriaceae</taxon>
        <taxon>Teratosphaeria</taxon>
    </lineage>
</organism>
<dbReference type="EMBL" id="RIBY02001202">
    <property type="protein sequence ID" value="KAH9831314.1"/>
    <property type="molecule type" value="Genomic_DNA"/>
</dbReference>